<proteinExistence type="predicted"/>
<dbReference type="GO" id="GO:0005524">
    <property type="term" value="F:ATP binding"/>
    <property type="evidence" value="ECO:0007669"/>
    <property type="project" value="UniProtKB-KW"/>
</dbReference>
<evidence type="ECO:0000259" key="9">
    <source>
        <dbReference type="PROSITE" id="PS50011"/>
    </source>
</evidence>
<feature type="transmembrane region" description="Helical" evidence="7">
    <location>
        <begin position="498"/>
        <end position="521"/>
    </location>
</feature>
<accession>A0A843WZJ8</accession>
<keyword evidence="7" id="KW-0472">Membrane</keyword>
<dbReference type="EMBL" id="NMUH01005798">
    <property type="protein sequence ID" value="MQM13716.1"/>
    <property type="molecule type" value="Genomic_DNA"/>
</dbReference>
<dbReference type="AlphaFoldDB" id="A0A843WZJ8"/>
<keyword evidence="5" id="KW-0067">ATP-binding</keyword>
<dbReference type="Proteomes" id="UP000652761">
    <property type="component" value="Unassembled WGS sequence"/>
</dbReference>
<evidence type="ECO:0000256" key="2">
    <source>
        <dbReference type="ARBA" id="ARBA00022679"/>
    </source>
</evidence>
<reference evidence="10" key="1">
    <citation type="submission" date="2017-07" db="EMBL/GenBank/DDBJ databases">
        <title>Taro Niue Genome Assembly and Annotation.</title>
        <authorList>
            <person name="Atibalentja N."/>
            <person name="Keating K."/>
            <person name="Fields C.J."/>
        </authorList>
    </citation>
    <scope>NUCLEOTIDE SEQUENCE</scope>
    <source>
        <strain evidence="10">Niue_2</strain>
        <tissue evidence="10">Leaf</tissue>
    </source>
</reference>
<dbReference type="SMART" id="SM00220">
    <property type="entry name" value="S_TKc"/>
    <property type="match status" value="1"/>
</dbReference>
<dbReference type="InterPro" id="IPR008271">
    <property type="entry name" value="Ser/Thr_kinase_AS"/>
</dbReference>
<sequence>MLRRCRLLPIFFFFLLCVILRRAYPATRPYDIPYASLPADTPGRRHCYSNATTSTAAKYCCSSIFATYLYAATRYANVSGAAFLAYPDATACSTAFLAYLHRESLVRDTLLRTGDRCNLVGVSSNFAAGTRPSQFPTITTVLGQLVGVTAGRGHFNSYPLRMRQVLANVGTSERAAFFHIPPGKEKTEGSSTAPLPSSLAASQPPSPHTLLLLLRHRPRRSPVTLFPGTPPPAPPHPPHIMPLRRLLPLFFCFLLGALLLPASAATCPYDIPYASRLIPPQCYLNATTSSTPTGCCWSVFAAYIYAAIRYANVSGAAFLPDADASDCSAAFSAYLLHQGLVPASLLLNGERCNLVGDPVKFAAGTRPCQFPTVAAVRKTVDLSTGTRLCTSRRGNLTDDQPACVACQNAVIGATFALLDATQSKEIVACGMAATMGIWSVSPPDVGRFSSYSLCMLQILENVGNLGTGSILPSPPPYSPRPPRTVSHTHSRVSHAAKIAAGAASAALALGGAVSCLVLVWIRWRRRSQLAAITTDNREHTEMIGSPLPTDGLYIFTKNELRQATNGFDAKHLLGEGGAGKVYLGKLPSGQQVAIKRVQKKKKVGEFYREVEVLAKLRHRNLTTLVGYCLQDREHALVYEYMPGGNLSGALHHGDLTWSQRVRMAADVAEGLAYLHDLPDGAVVHRDVKPTNVLLGDDLRAKLSDFGVSTVLPSEMTHISTEVKGTRGYVDPEYFSAGHVCESADVYSFGVVLLQLITGLKAVVPTPSGGLESIVQTAHGVMAAAAVDGGAADVAGIVDARLGLNWDRGTVEDVFDMAYRCVRPYKNDRPRMKEVLAVLRRVLSDIEARGGYPADSFSRQGSEPSTAGPSTPSCSL</sequence>
<keyword evidence="7" id="KW-0812">Transmembrane</keyword>
<dbReference type="InterPro" id="IPR043891">
    <property type="entry name" value="SPARK"/>
</dbReference>
<dbReference type="PROSITE" id="PS50011">
    <property type="entry name" value="PROTEIN_KINASE_DOM"/>
    <property type="match status" value="1"/>
</dbReference>
<name>A0A843WZJ8_COLES</name>
<evidence type="ECO:0000256" key="8">
    <source>
        <dbReference type="SAM" id="SignalP"/>
    </source>
</evidence>
<dbReference type="GO" id="GO:0004674">
    <property type="term" value="F:protein serine/threonine kinase activity"/>
    <property type="evidence" value="ECO:0007669"/>
    <property type="project" value="UniProtKB-KW"/>
</dbReference>
<feature type="region of interest" description="Disordered" evidence="6">
    <location>
        <begin position="180"/>
        <end position="204"/>
    </location>
</feature>
<dbReference type="Pfam" id="PF19160">
    <property type="entry name" value="SPARK"/>
    <property type="match status" value="1"/>
</dbReference>
<feature type="region of interest" description="Disordered" evidence="6">
    <location>
        <begin position="852"/>
        <end position="875"/>
    </location>
</feature>
<dbReference type="SUPFAM" id="SSF56112">
    <property type="entry name" value="Protein kinase-like (PK-like)"/>
    <property type="match status" value="1"/>
</dbReference>
<evidence type="ECO:0000256" key="5">
    <source>
        <dbReference type="ARBA" id="ARBA00022840"/>
    </source>
</evidence>
<keyword evidence="3" id="KW-0547">Nucleotide-binding</keyword>
<feature type="chain" id="PRO_5032887762" description="Protein kinase domain-containing protein" evidence="8">
    <location>
        <begin position="24"/>
        <end position="875"/>
    </location>
</feature>
<dbReference type="PROSITE" id="PS00108">
    <property type="entry name" value="PROTEIN_KINASE_ST"/>
    <property type="match status" value="1"/>
</dbReference>
<dbReference type="Pfam" id="PF00069">
    <property type="entry name" value="Pkinase"/>
    <property type="match status" value="1"/>
</dbReference>
<dbReference type="Gene3D" id="3.30.200.20">
    <property type="entry name" value="Phosphorylase Kinase, domain 1"/>
    <property type="match status" value="1"/>
</dbReference>
<keyword evidence="2" id="KW-0808">Transferase</keyword>
<dbReference type="OrthoDB" id="4062651at2759"/>
<organism evidence="10 11">
    <name type="scientific">Colocasia esculenta</name>
    <name type="common">Wild taro</name>
    <name type="synonym">Arum esculentum</name>
    <dbReference type="NCBI Taxonomy" id="4460"/>
    <lineage>
        <taxon>Eukaryota</taxon>
        <taxon>Viridiplantae</taxon>
        <taxon>Streptophyta</taxon>
        <taxon>Embryophyta</taxon>
        <taxon>Tracheophyta</taxon>
        <taxon>Spermatophyta</taxon>
        <taxon>Magnoliopsida</taxon>
        <taxon>Liliopsida</taxon>
        <taxon>Araceae</taxon>
        <taxon>Aroideae</taxon>
        <taxon>Colocasieae</taxon>
        <taxon>Colocasia</taxon>
    </lineage>
</organism>
<evidence type="ECO:0000256" key="6">
    <source>
        <dbReference type="SAM" id="MobiDB-lite"/>
    </source>
</evidence>
<evidence type="ECO:0000256" key="1">
    <source>
        <dbReference type="ARBA" id="ARBA00022527"/>
    </source>
</evidence>
<evidence type="ECO:0000313" key="11">
    <source>
        <dbReference type="Proteomes" id="UP000652761"/>
    </source>
</evidence>
<evidence type="ECO:0000313" key="10">
    <source>
        <dbReference type="EMBL" id="MQM13716.1"/>
    </source>
</evidence>
<feature type="compositionally biased region" description="Low complexity" evidence="6">
    <location>
        <begin position="190"/>
        <end position="204"/>
    </location>
</feature>
<dbReference type="PANTHER" id="PTHR47989">
    <property type="entry name" value="OS01G0750732 PROTEIN"/>
    <property type="match status" value="1"/>
</dbReference>
<keyword evidence="11" id="KW-1185">Reference proteome</keyword>
<keyword evidence="8" id="KW-0732">Signal</keyword>
<evidence type="ECO:0000256" key="3">
    <source>
        <dbReference type="ARBA" id="ARBA00022741"/>
    </source>
</evidence>
<dbReference type="PANTHER" id="PTHR47989:SF47">
    <property type="entry name" value="SERINE_THREONINE-PROTEIN KINASE PBL28-RELATED"/>
    <property type="match status" value="1"/>
</dbReference>
<dbReference type="InterPro" id="IPR011009">
    <property type="entry name" value="Kinase-like_dom_sf"/>
</dbReference>
<comment type="caution">
    <text evidence="10">The sequence shown here is derived from an EMBL/GenBank/DDBJ whole genome shotgun (WGS) entry which is preliminary data.</text>
</comment>
<keyword evidence="4" id="KW-0418">Kinase</keyword>
<feature type="signal peptide" evidence="8">
    <location>
        <begin position="1"/>
        <end position="23"/>
    </location>
</feature>
<evidence type="ECO:0000256" key="4">
    <source>
        <dbReference type="ARBA" id="ARBA00022777"/>
    </source>
</evidence>
<dbReference type="FunFam" id="3.30.200.20:FF:000039">
    <property type="entry name" value="receptor-like protein kinase FERONIA"/>
    <property type="match status" value="1"/>
</dbReference>
<dbReference type="InterPro" id="IPR000719">
    <property type="entry name" value="Prot_kinase_dom"/>
</dbReference>
<dbReference type="Gene3D" id="1.10.510.10">
    <property type="entry name" value="Transferase(Phosphotransferase) domain 1"/>
    <property type="match status" value="1"/>
</dbReference>
<evidence type="ECO:0000256" key="7">
    <source>
        <dbReference type="SAM" id="Phobius"/>
    </source>
</evidence>
<gene>
    <name evidence="10" type="ORF">Taro_046645</name>
</gene>
<keyword evidence="1" id="KW-0723">Serine/threonine-protein kinase</keyword>
<keyword evidence="7" id="KW-1133">Transmembrane helix</keyword>
<feature type="domain" description="Protein kinase" evidence="9">
    <location>
        <begin position="567"/>
        <end position="842"/>
    </location>
</feature>
<protein>
    <recommendedName>
        <fullName evidence="9">Protein kinase domain-containing protein</fullName>
    </recommendedName>
</protein>
<feature type="compositionally biased region" description="Polar residues" evidence="6">
    <location>
        <begin position="856"/>
        <end position="875"/>
    </location>
</feature>